<comment type="similarity">
    <text evidence="1">Belongs to the short-chain dehydrogenases/reductases (SDR) family.</text>
</comment>
<dbReference type="InterPro" id="IPR036291">
    <property type="entry name" value="NAD(P)-bd_dom_sf"/>
</dbReference>
<dbReference type="GO" id="GO:0016616">
    <property type="term" value="F:oxidoreductase activity, acting on the CH-OH group of donors, NAD or NADP as acceptor"/>
    <property type="evidence" value="ECO:0007669"/>
    <property type="project" value="TreeGrafter"/>
</dbReference>
<protein>
    <submittedName>
        <fullName evidence="2">SDR family oxidoreductase</fullName>
    </submittedName>
</protein>
<dbReference type="RefSeq" id="WP_169860860.1">
    <property type="nucleotide sequence ID" value="NZ_CP053021.1"/>
</dbReference>
<dbReference type="SUPFAM" id="SSF51735">
    <property type="entry name" value="NAD(P)-binding Rossmann-fold domains"/>
    <property type="match status" value="1"/>
</dbReference>
<sequence>MSDNRPVILITGACGGMGQACARLLGHRYRLALTDMDQARLDILADTLADEGHEVLVRIAGDMGDITVPATIVRAARAEGRLAGVVHAAGLSPALAPWDKILMANLVATERLLQQMVRVGDRYGAGSPAYNYSKAAVIRMCERRAAAWARVGRRIVSISPGTMRTPMGVKEAADNPAARAAIVATPFGMGSVLHIANAVDFLLSERAGFITGTDLRIDGGLVPAIRQTRAAEG</sequence>
<name>A0A6M4G5J3_SPHYA</name>
<dbReference type="PROSITE" id="PS51257">
    <property type="entry name" value="PROKAR_LIPOPROTEIN"/>
    <property type="match status" value="1"/>
</dbReference>
<dbReference type="InterPro" id="IPR002347">
    <property type="entry name" value="SDR_fam"/>
</dbReference>
<reference evidence="2 3" key="1">
    <citation type="submission" date="2020-04" db="EMBL/GenBank/DDBJ databases">
        <title>The Whole Genome Analysis of High salt-tolerant Sphingobium yanoikuyae YC-XJ2 with Aryl organophosphorus flame retardants (aryl-OPFRs)-degrading capacity and characteristics of Related phosphotriesterase.</title>
        <authorList>
            <person name="Li X."/>
        </authorList>
    </citation>
    <scope>NUCLEOTIDE SEQUENCE [LARGE SCALE GENOMIC DNA]</scope>
    <source>
        <strain evidence="2 3">YC-XJ2</strain>
    </source>
</reference>
<dbReference type="EMBL" id="CP053021">
    <property type="protein sequence ID" value="QJR02369.1"/>
    <property type="molecule type" value="Genomic_DNA"/>
</dbReference>
<dbReference type="AlphaFoldDB" id="A0A6M4G5J3"/>
<dbReference type="Pfam" id="PF13561">
    <property type="entry name" value="adh_short_C2"/>
    <property type="match status" value="1"/>
</dbReference>
<evidence type="ECO:0000313" key="2">
    <source>
        <dbReference type="EMBL" id="QJR02369.1"/>
    </source>
</evidence>
<organism evidence="2 3">
    <name type="scientific">Sphingobium yanoikuyae</name>
    <name type="common">Sphingomonas yanoikuyae</name>
    <dbReference type="NCBI Taxonomy" id="13690"/>
    <lineage>
        <taxon>Bacteria</taxon>
        <taxon>Pseudomonadati</taxon>
        <taxon>Pseudomonadota</taxon>
        <taxon>Alphaproteobacteria</taxon>
        <taxon>Sphingomonadales</taxon>
        <taxon>Sphingomonadaceae</taxon>
        <taxon>Sphingobium</taxon>
    </lineage>
</organism>
<dbReference type="PRINTS" id="PR00081">
    <property type="entry name" value="GDHRDH"/>
</dbReference>
<dbReference type="Proteomes" id="UP000502611">
    <property type="component" value="Chromosome"/>
</dbReference>
<dbReference type="PANTHER" id="PTHR42760">
    <property type="entry name" value="SHORT-CHAIN DEHYDROGENASES/REDUCTASES FAMILY MEMBER"/>
    <property type="match status" value="1"/>
</dbReference>
<accession>A0A6M4G5J3</accession>
<evidence type="ECO:0000313" key="3">
    <source>
        <dbReference type="Proteomes" id="UP000502611"/>
    </source>
</evidence>
<dbReference type="CDD" id="cd05233">
    <property type="entry name" value="SDR_c"/>
    <property type="match status" value="1"/>
</dbReference>
<proteinExistence type="inferred from homology"/>
<gene>
    <name evidence="2" type="ORF">HH800_09350</name>
</gene>
<dbReference type="Gene3D" id="3.40.50.720">
    <property type="entry name" value="NAD(P)-binding Rossmann-like Domain"/>
    <property type="match status" value="2"/>
</dbReference>
<evidence type="ECO:0000256" key="1">
    <source>
        <dbReference type="ARBA" id="ARBA00006484"/>
    </source>
</evidence>
<dbReference type="PANTHER" id="PTHR42760:SF78">
    <property type="entry name" value="3-OXOACYL-[ACYL-CARRIER-PROTEIN] REDUCTASE [NADH]"/>
    <property type="match status" value="1"/>
</dbReference>